<protein>
    <submittedName>
        <fullName evidence="1">Uncharacterized protein</fullName>
    </submittedName>
</protein>
<reference evidence="1 2" key="1">
    <citation type="submission" date="2021-06" db="EMBL/GenBank/DDBJ databases">
        <title>Caerostris extrusa draft genome.</title>
        <authorList>
            <person name="Kono N."/>
            <person name="Arakawa K."/>
        </authorList>
    </citation>
    <scope>NUCLEOTIDE SEQUENCE [LARGE SCALE GENOMIC DNA]</scope>
</reference>
<gene>
    <name evidence="1" type="ORF">CEXT_654271</name>
</gene>
<name>A0AAV4XH74_CAEEX</name>
<dbReference type="EMBL" id="BPLR01017661">
    <property type="protein sequence ID" value="GIY93434.1"/>
    <property type="molecule type" value="Genomic_DNA"/>
</dbReference>
<accession>A0AAV4XH74</accession>
<proteinExistence type="predicted"/>
<comment type="caution">
    <text evidence="1">The sequence shown here is derived from an EMBL/GenBank/DDBJ whole genome shotgun (WGS) entry which is preliminary data.</text>
</comment>
<evidence type="ECO:0000313" key="1">
    <source>
        <dbReference type="EMBL" id="GIY93434.1"/>
    </source>
</evidence>
<evidence type="ECO:0000313" key="2">
    <source>
        <dbReference type="Proteomes" id="UP001054945"/>
    </source>
</evidence>
<sequence>MKKDHMTFYLMLSGQKHSKNILAGSITFSETCGETDFTISVQPICEVEASLITIPLHSGGSFNSRLIGLPLPPNKGHVARNTIVQISSILGSTTQNRGGNGAVNMWTTKCSILDTL</sequence>
<keyword evidence="2" id="KW-1185">Reference proteome</keyword>
<organism evidence="1 2">
    <name type="scientific">Caerostris extrusa</name>
    <name type="common">Bark spider</name>
    <name type="synonym">Caerostris bankana</name>
    <dbReference type="NCBI Taxonomy" id="172846"/>
    <lineage>
        <taxon>Eukaryota</taxon>
        <taxon>Metazoa</taxon>
        <taxon>Ecdysozoa</taxon>
        <taxon>Arthropoda</taxon>
        <taxon>Chelicerata</taxon>
        <taxon>Arachnida</taxon>
        <taxon>Araneae</taxon>
        <taxon>Araneomorphae</taxon>
        <taxon>Entelegynae</taxon>
        <taxon>Araneoidea</taxon>
        <taxon>Araneidae</taxon>
        <taxon>Caerostris</taxon>
    </lineage>
</organism>
<dbReference type="Proteomes" id="UP001054945">
    <property type="component" value="Unassembled WGS sequence"/>
</dbReference>
<dbReference type="AlphaFoldDB" id="A0AAV4XH74"/>